<keyword evidence="3" id="KW-1185">Reference proteome</keyword>
<feature type="region of interest" description="Disordered" evidence="1">
    <location>
        <begin position="55"/>
        <end position="107"/>
    </location>
</feature>
<dbReference type="Proteomes" id="UP000265520">
    <property type="component" value="Unassembled WGS sequence"/>
</dbReference>
<feature type="compositionally biased region" description="Polar residues" evidence="1">
    <location>
        <begin position="61"/>
        <end position="71"/>
    </location>
</feature>
<feature type="region of interest" description="Disordered" evidence="1">
    <location>
        <begin position="163"/>
        <end position="195"/>
    </location>
</feature>
<evidence type="ECO:0008006" key="4">
    <source>
        <dbReference type="Google" id="ProtNLM"/>
    </source>
</evidence>
<sequence length="237" mass="25313">MVSGLTDAYRGVGTLIRQSSPLPTFYKARSMLTLEEAGLIKMTTTRSNSAMIAAPSKGVDENSSYSNNFSQNRGEKKGGNRSNNNNNKNRNSSSGGRRCGGSGGGRGCGGRGNGGRGYGGQQHQFGGGHGYQYPSPWQQNNTYGWGWMPQPWAIPPCPYPSSNWAQPNGPSKQPGILGQRPQANATSTPSYAPTNIETSMHTMSLNVPDKNWYMDTGATSHMTASQGFSDGDATNEM</sequence>
<comment type="caution">
    <text evidence="2">The sequence shown here is derived from an EMBL/GenBank/DDBJ whole genome shotgun (WGS) entry which is preliminary data.</text>
</comment>
<dbReference type="AlphaFoldDB" id="A0A392MDC4"/>
<dbReference type="PANTHER" id="PTHR47481:SF10">
    <property type="entry name" value="COPIA-LIKE POLYPROTEIN_RETROTRANSPOSON"/>
    <property type="match status" value="1"/>
</dbReference>
<name>A0A392MDC4_9FABA</name>
<evidence type="ECO:0000256" key="1">
    <source>
        <dbReference type="SAM" id="MobiDB-lite"/>
    </source>
</evidence>
<feature type="compositionally biased region" description="Low complexity" evidence="1">
    <location>
        <begin position="80"/>
        <end position="96"/>
    </location>
</feature>
<gene>
    <name evidence="2" type="ORF">A2U01_0006348</name>
</gene>
<protein>
    <recommendedName>
        <fullName evidence="4">Retrovirus-related pol polyprotein from transposon TNT 1-94</fullName>
    </recommendedName>
</protein>
<feature type="compositionally biased region" description="Polar residues" evidence="1">
    <location>
        <begin position="181"/>
        <end position="195"/>
    </location>
</feature>
<feature type="compositionally biased region" description="Gly residues" evidence="1">
    <location>
        <begin position="97"/>
        <end position="107"/>
    </location>
</feature>
<proteinExistence type="predicted"/>
<reference evidence="2 3" key="1">
    <citation type="journal article" date="2018" name="Front. Plant Sci.">
        <title>Red Clover (Trifolium pratense) and Zigzag Clover (T. medium) - A Picture of Genomic Similarities and Differences.</title>
        <authorList>
            <person name="Dluhosova J."/>
            <person name="Istvanek J."/>
            <person name="Nedelnik J."/>
            <person name="Repkova J."/>
        </authorList>
    </citation>
    <scope>NUCLEOTIDE SEQUENCE [LARGE SCALE GENOMIC DNA]</scope>
    <source>
        <strain evidence="3">cv. 10/8</strain>
        <tissue evidence="2">Leaf</tissue>
    </source>
</reference>
<dbReference type="PANTHER" id="PTHR47481">
    <property type="match status" value="1"/>
</dbReference>
<organism evidence="2 3">
    <name type="scientific">Trifolium medium</name>
    <dbReference type="NCBI Taxonomy" id="97028"/>
    <lineage>
        <taxon>Eukaryota</taxon>
        <taxon>Viridiplantae</taxon>
        <taxon>Streptophyta</taxon>
        <taxon>Embryophyta</taxon>
        <taxon>Tracheophyta</taxon>
        <taxon>Spermatophyta</taxon>
        <taxon>Magnoliopsida</taxon>
        <taxon>eudicotyledons</taxon>
        <taxon>Gunneridae</taxon>
        <taxon>Pentapetalae</taxon>
        <taxon>rosids</taxon>
        <taxon>fabids</taxon>
        <taxon>Fabales</taxon>
        <taxon>Fabaceae</taxon>
        <taxon>Papilionoideae</taxon>
        <taxon>50 kb inversion clade</taxon>
        <taxon>NPAAA clade</taxon>
        <taxon>Hologalegina</taxon>
        <taxon>IRL clade</taxon>
        <taxon>Trifolieae</taxon>
        <taxon>Trifolium</taxon>
    </lineage>
</organism>
<dbReference type="EMBL" id="LXQA010008629">
    <property type="protein sequence ID" value="MCH85502.1"/>
    <property type="molecule type" value="Genomic_DNA"/>
</dbReference>
<evidence type="ECO:0000313" key="2">
    <source>
        <dbReference type="EMBL" id="MCH85502.1"/>
    </source>
</evidence>
<evidence type="ECO:0000313" key="3">
    <source>
        <dbReference type="Proteomes" id="UP000265520"/>
    </source>
</evidence>
<accession>A0A392MDC4</accession>